<evidence type="ECO:0000313" key="3">
    <source>
        <dbReference type="EMBL" id="GES89895.1"/>
    </source>
</evidence>
<organism evidence="3 4">
    <name type="scientific">Rhizophagus clarus</name>
    <dbReference type="NCBI Taxonomy" id="94130"/>
    <lineage>
        <taxon>Eukaryota</taxon>
        <taxon>Fungi</taxon>
        <taxon>Fungi incertae sedis</taxon>
        <taxon>Mucoromycota</taxon>
        <taxon>Glomeromycotina</taxon>
        <taxon>Glomeromycetes</taxon>
        <taxon>Glomerales</taxon>
        <taxon>Glomeraceae</taxon>
        <taxon>Rhizophagus</taxon>
    </lineage>
</organism>
<dbReference type="AlphaFoldDB" id="A0A8H3LQ90"/>
<feature type="domain" description="Mug135-like C-terminal" evidence="2">
    <location>
        <begin position="67"/>
        <end position="124"/>
    </location>
</feature>
<proteinExistence type="inferred from homology"/>
<dbReference type="Pfam" id="PF08593">
    <property type="entry name" value="Mug135_C"/>
    <property type="match status" value="1"/>
</dbReference>
<accession>A0A8H3LQ90</accession>
<name>A0A8H3LQ90_9GLOM</name>
<evidence type="ECO:0000313" key="4">
    <source>
        <dbReference type="Proteomes" id="UP000615446"/>
    </source>
</evidence>
<comment type="caution">
    <text evidence="3">The sequence shown here is derived from an EMBL/GenBank/DDBJ whole genome shotgun (WGS) entry which is preliminary data.</text>
</comment>
<protein>
    <recommendedName>
        <fullName evidence="2">Mug135-like C-terminal domain-containing protein</fullName>
    </recommendedName>
</protein>
<evidence type="ECO:0000256" key="1">
    <source>
        <dbReference type="ARBA" id="ARBA00005788"/>
    </source>
</evidence>
<dbReference type="OrthoDB" id="2420591at2759"/>
<dbReference type="InterPro" id="IPR013902">
    <property type="entry name" value="Mug135-like_C"/>
</dbReference>
<gene>
    <name evidence="3" type="ORF">RCL2_001676900</name>
</gene>
<dbReference type="Proteomes" id="UP000615446">
    <property type="component" value="Unassembled WGS sequence"/>
</dbReference>
<reference evidence="3" key="1">
    <citation type="submission" date="2019-10" db="EMBL/GenBank/DDBJ databases">
        <title>Conservation and host-specific expression of non-tandemly repeated heterogenous ribosome RNA gene in arbuscular mycorrhizal fungi.</title>
        <authorList>
            <person name="Maeda T."/>
            <person name="Kobayashi Y."/>
            <person name="Nakagawa T."/>
            <person name="Ezawa T."/>
            <person name="Yamaguchi K."/>
            <person name="Bino T."/>
            <person name="Nishimoto Y."/>
            <person name="Shigenobu S."/>
            <person name="Kawaguchi M."/>
        </authorList>
    </citation>
    <scope>NUCLEOTIDE SEQUENCE</scope>
    <source>
        <strain evidence="3">HR1</strain>
    </source>
</reference>
<sequence length="127" mass="14427">MKFNQSLHCLLSLNQLTIIQNQLTNIQNQFTNIHQNVQVSITGIQSSDTRAHARQLNSLIVNQNMNLEPVPEFNGMIPLTYPRNIAAIRAFTGQQINALLKFYGLPINGNVETRRERLARYLGVILI</sequence>
<dbReference type="EMBL" id="BLAL01000191">
    <property type="protein sequence ID" value="GES89895.1"/>
    <property type="molecule type" value="Genomic_DNA"/>
</dbReference>
<evidence type="ECO:0000259" key="2">
    <source>
        <dbReference type="Pfam" id="PF08593"/>
    </source>
</evidence>
<comment type="similarity">
    <text evidence="1">Belongs to the UPF0612 family.</text>
</comment>